<comment type="similarity">
    <text evidence="6">Belongs to the ABC-4 integral membrane protein family.</text>
</comment>
<keyword evidence="4 7" id="KW-1133">Transmembrane helix</keyword>
<keyword evidence="11" id="KW-1185">Reference proteome</keyword>
<keyword evidence="2" id="KW-1003">Cell membrane</keyword>
<feature type="transmembrane region" description="Helical" evidence="7">
    <location>
        <begin position="21"/>
        <end position="44"/>
    </location>
</feature>
<dbReference type="Pfam" id="PF12704">
    <property type="entry name" value="MacB_PCD"/>
    <property type="match status" value="1"/>
</dbReference>
<sequence>MSRFVFLTTVNSFRVLQRNRLQAGLTMLGIMVGVGAVIMIVGIGQGARSTVQAQIASMGANVILILPGATTVGGVRTGLGGAATLTVADAREIKSQVPRLREVAWIKRKGLQVVRGGRNWRVNVYGASSGFFLVRQWPAESGTVFSDADVESMSRVAVLGRTVVENLFDSGEDPVGAIIRIENVPFRVIGVLAAKGQSAEGGDQDDAVFIPFSTAERQVFGVQFFAGLVGTVLAATEREEDLGEAVGEIRQILRQRHRLSEEQPDDFTIRTQRDIAQVQEETSRTMMGMLLVVASVSLLVGGIGIMNILLVSITQRTREIGIRIAVGAKRYHILLQFLSEALILSLMGSLLGVFVGLAGARLVTQMAGWPTAVPVDAIAMAVLISMGIGLFFGLYPAQKAAKLNPIEALRYE</sequence>
<proteinExistence type="inferred from homology"/>
<feature type="transmembrane region" description="Helical" evidence="7">
    <location>
        <begin position="286"/>
        <end position="312"/>
    </location>
</feature>
<dbReference type="PANTHER" id="PTHR30572">
    <property type="entry name" value="MEMBRANE COMPONENT OF TRANSPORTER-RELATED"/>
    <property type="match status" value="1"/>
</dbReference>
<evidence type="ECO:0000259" key="9">
    <source>
        <dbReference type="Pfam" id="PF12704"/>
    </source>
</evidence>
<evidence type="ECO:0000256" key="7">
    <source>
        <dbReference type="SAM" id="Phobius"/>
    </source>
</evidence>
<dbReference type="STRING" id="1715989.NITINOP_2455"/>
<evidence type="ECO:0000256" key="6">
    <source>
        <dbReference type="ARBA" id="ARBA00038076"/>
    </source>
</evidence>
<feature type="domain" description="ABC3 transporter permease C-terminal" evidence="8">
    <location>
        <begin position="292"/>
        <end position="405"/>
    </location>
</feature>
<accession>A0A0S4KSJ7</accession>
<feature type="transmembrane region" description="Helical" evidence="7">
    <location>
        <begin position="333"/>
        <end position="357"/>
    </location>
</feature>
<evidence type="ECO:0000256" key="4">
    <source>
        <dbReference type="ARBA" id="ARBA00022989"/>
    </source>
</evidence>
<dbReference type="PANTHER" id="PTHR30572:SF4">
    <property type="entry name" value="ABC TRANSPORTER PERMEASE YTRF"/>
    <property type="match status" value="1"/>
</dbReference>
<dbReference type="InterPro" id="IPR003838">
    <property type="entry name" value="ABC3_permease_C"/>
</dbReference>
<evidence type="ECO:0000313" key="11">
    <source>
        <dbReference type="Proteomes" id="UP000066284"/>
    </source>
</evidence>
<evidence type="ECO:0000313" key="10">
    <source>
        <dbReference type="EMBL" id="CUQ67427.1"/>
    </source>
</evidence>
<name>A0A0S4KSJ7_9BACT</name>
<dbReference type="AlphaFoldDB" id="A0A0S4KSJ7"/>
<comment type="subcellular location">
    <subcellularLocation>
        <location evidence="1">Cell membrane</location>
        <topology evidence="1">Multi-pass membrane protein</topology>
    </subcellularLocation>
</comment>
<dbReference type="Pfam" id="PF02687">
    <property type="entry name" value="FtsX"/>
    <property type="match status" value="1"/>
</dbReference>
<keyword evidence="5 7" id="KW-0472">Membrane</keyword>
<protein>
    <submittedName>
        <fullName evidence="10">Putative ABC transporter, permease component, Macrolide export permease protein</fullName>
    </submittedName>
</protein>
<organism evidence="10 11">
    <name type="scientific">Candidatus Nitrospira inopinata</name>
    <dbReference type="NCBI Taxonomy" id="1715989"/>
    <lineage>
        <taxon>Bacteria</taxon>
        <taxon>Pseudomonadati</taxon>
        <taxon>Nitrospirota</taxon>
        <taxon>Nitrospiria</taxon>
        <taxon>Nitrospirales</taxon>
        <taxon>Nitrospiraceae</taxon>
        <taxon>Nitrospira</taxon>
    </lineage>
</organism>
<feature type="transmembrane region" description="Helical" evidence="7">
    <location>
        <begin position="377"/>
        <end position="395"/>
    </location>
</feature>
<evidence type="ECO:0000259" key="8">
    <source>
        <dbReference type="Pfam" id="PF02687"/>
    </source>
</evidence>
<evidence type="ECO:0000256" key="5">
    <source>
        <dbReference type="ARBA" id="ARBA00023136"/>
    </source>
</evidence>
<dbReference type="GO" id="GO:0005886">
    <property type="term" value="C:plasma membrane"/>
    <property type="evidence" value="ECO:0007669"/>
    <property type="project" value="UniProtKB-SubCell"/>
</dbReference>
<dbReference type="InterPro" id="IPR025857">
    <property type="entry name" value="MacB_PCD"/>
</dbReference>
<dbReference type="KEGG" id="nio:NITINOP_2455"/>
<keyword evidence="3 7" id="KW-0812">Transmembrane</keyword>
<dbReference type="OrthoDB" id="9770036at2"/>
<dbReference type="InterPro" id="IPR050250">
    <property type="entry name" value="Macrolide_Exporter_MacB"/>
</dbReference>
<dbReference type="RefSeq" id="WP_062485764.1">
    <property type="nucleotide sequence ID" value="NZ_LN885086.1"/>
</dbReference>
<reference evidence="11" key="1">
    <citation type="submission" date="2015-09" db="EMBL/GenBank/DDBJ databases">
        <authorList>
            <person name="Daims H."/>
        </authorList>
    </citation>
    <scope>NUCLEOTIDE SEQUENCE [LARGE SCALE GENOMIC DNA]</scope>
</reference>
<feature type="domain" description="MacB-like periplasmic core" evidence="9">
    <location>
        <begin position="24"/>
        <end position="251"/>
    </location>
</feature>
<dbReference type="Proteomes" id="UP000066284">
    <property type="component" value="Chromosome 1"/>
</dbReference>
<dbReference type="EMBL" id="LN885086">
    <property type="protein sequence ID" value="CUQ67427.1"/>
    <property type="molecule type" value="Genomic_DNA"/>
</dbReference>
<evidence type="ECO:0000256" key="3">
    <source>
        <dbReference type="ARBA" id="ARBA00022692"/>
    </source>
</evidence>
<evidence type="ECO:0000256" key="1">
    <source>
        <dbReference type="ARBA" id="ARBA00004651"/>
    </source>
</evidence>
<evidence type="ECO:0000256" key="2">
    <source>
        <dbReference type="ARBA" id="ARBA00022475"/>
    </source>
</evidence>
<dbReference type="GO" id="GO:0022857">
    <property type="term" value="F:transmembrane transporter activity"/>
    <property type="evidence" value="ECO:0007669"/>
    <property type="project" value="TreeGrafter"/>
</dbReference>
<gene>
    <name evidence="10" type="primary">macC</name>
    <name evidence="10" type="ORF">NITINOP_2455</name>
</gene>